<comment type="caution">
    <text evidence="1">The sequence shown here is derived from an EMBL/GenBank/DDBJ whole genome shotgun (WGS) entry which is preliminary data.</text>
</comment>
<sequence>MPRSRRTTVEKLRIVATNGNRPIEAQSKLDPRLVDLVRLLARAAARDFVRSEQDNRKRGRLPE</sequence>
<dbReference type="Proteomes" id="UP000316781">
    <property type="component" value="Unassembled WGS sequence"/>
</dbReference>
<evidence type="ECO:0000313" key="2">
    <source>
        <dbReference type="Proteomes" id="UP000316781"/>
    </source>
</evidence>
<gene>
    <name evidence="1" type="ORF">FM996_21405</name>
</gene>
<organism evidence="1 2">
    <name type="scientific">Methylosinus sporium</name>
    <dbReference type="NCBI Taxonomy" id="428"/>
    <lineage>
        <taxon>Bacteria</taxon>
        <taxon>Pseudomonadati</taxon>
        <taxon>Pseudomonadota</taxon>
        <taxon>Alphaproteobacteria</taxon>
        <taxon>Hyphomicrobiales</taxon>
        <taxon>Methylocystaceae</taxon>
        <taxon>Methylosinus</taxon>
    </lineage>
</organism>
<name>A0A549SCM2_METSR</name>
<evidence type="ECO:0000313" key="1">
    <source>
        <dbReference type="EMBL" id="TRL22040.1"/>
    </source>
</evidence>
<reference evidence="1 2" key="1">
    <citation type="submission" date="2019-07" db="EMBL/GenBank/DDBJ databases">
        <title>Ln-dependent methylotrophs.</title>
        <authorList>
            <person name="Tani A."/>
        </authorList>
    </citation>
    <scope>NUCLEOTIDE SEQUENCE [LARGE SCALE GENOMIC DNA]</scope>
    <source>
        <strain evidence="1 2">SM89A</strain>
    </source>
</reference>
<protein>
    <submittedName>
        <fullName evidence="1">Uncharacterized protein</fullName>
    </submittedName>
</protein>
<dbReference type="AlphaFoldDB" id="A0A549SCM2"/>
<dbReference type="EMBL" id="VJMF01000135">
    <property type="protein sequence ID" value="TRL22040.1"/>
    <property type="molecule type" value="Genomic_DNA"/>
</dbReference>
<proteinExistence type="predicted"/>
<accession>A0A549SCM2</accession>